<name>A0A6P1YA74_9FIRM</name>
<dbReference type="KEGG" id="cazo:G3A45_01400"/>
<protein>
    <submittedName>
        <fullName evidence="1">Uncharacterized protein</fullName>
    </submittedName>
</protein>
<dbReference type="RefSeq" id="WP_163234261.1">
    <property type="nucleotide sequence ID" value="NZ_CP048617.1"/>
</dbReference>
<evidence type="ECO:0000313" key="2">
    <source>
        <dbReference type="Proteomes" id="UP000464452"/>
    </source>
</evidence>
<reference evidence="1 2" key="1">
    <citation type="submission" date="2020-02" db="EMBL/GenBank/DDBJ databases">
        <title>Thermophilic hydrogen producing bacteria, Caloranaerobacter azorensis.</title>
        <authorList>
            <person name="Baek K."/>
        </authorList>
    </citation>
    <scope>NUCLEOTIDE SEQUENCE [LARGE SCALE GENOMIC DNA]</scope>
    <source>
        <strain evidence="1 2">T3-1</strain>
    </source>
</reference>
<sequence>MAKNIYKVSSCDYCGTENQIVRPTPFMADVPAMMCKICWDNTKEEYMNSNGEWIPKFEDGPGYEEMKSIEIINTVPSSMNPNYRMHMLAKYECLDCENSFILSKKQADEANEITCPYCRTDKIEEVALMVDSDRLEEMGCMGIHHMEEGESNE</sequence>
<dbReference type="AlphaFoldDB" id="A0A6P1YA74"/>
<dbReference type="EMBL" id="CP048617">
    <property type="protein sequence ID" value="QIB26081.1"/>
    <property type="molecule type" value="Genomic_DNA"/>
</dbReference>
<accession>A0A6P1YA74</accession>
<organism evidence="1 2">
    <name type="scientific">Caloranaerobacter azorensis</name>
    <dbReference type="NCBI Taxonomy" id="116090"/>
    <lineage>
        <taxon>Bacteria</taxon>
        <taxon>Bacillati</taxon>
        <taxon>Bacillota</taxon>
        <taxon>Tissierellia</taxon>
        <taxon>Tissierellales</taxon>
        <taxon>Thermohalobacteraceae</taxon>
        <taxon>Caloranaerobacter</taxon>
    </lineage>
</organism>
<evidence type="ECO:0000313" key="1">
    <source>
        <dbReference type="EMBL" id="QIB26081.1"/>
    </source>
</evidence>
<proteinExistence type="predicted"/>
<gene>
    <name evidence="1" type="ORF">G3A45_01400</name>
</gene>
<dbReference type="Proteomes" id="UP000464452">
    <property type="component" value="Chromosome"/>
</dbReference>